<dbReference type="Proteomes" id="UP001330812">
    <property type="component" value="Chromosome"/>
</dbReference>
<accession>A0ABZ1IKM3</accession>
<reference evidence="1 2" key="1">
    <citation type="journal article" date="2015" name="Int. J. Syst. Evol. Microbiol.">
        <title>Amycolatopsis rhabdoformis sp. nov., an actinomycete isolated from a tropical forest soil.</title>
        <authorList>
            <person name="Souza W.R."/>
            <person name="Silva R.E."/>
            <person name="Goodfellow M."/>
            <person name="Busarakam K."/>
            <person name="Figueiro F.S."/>
            <person name="Ferreira D."/>
            <person name="Rodrigues-Filho E."/>
            <person name="Moraes L.A.B."/>
            <person name="Zucchi T.D."/>
        </authorList>
    </citation>
    <scope>NUCLEOTIDE SEQUENCE [LARGE SCALE GENOMIC DNA]</scope>
    <source>
        <strain evidence="1 2">NCIMB 14900</strain>
    </source>
</reference>
<dbReference type="RefSeq" id="WP_326837576.1">
    <property type="nucleotide sequence ID" value="NZ_CP142149.1"/>
</dbReference>
<sequence length="220" mass="23182">MSPGPFFAHHTHAAGEEPAASWRPLSEVLDDGPVLRDRVAQVQAVLAAGGGDVELRVAASVAHLGLAARLLSPALASALGEAAVPDYADAWWQPTVGGAFPLSLPKAEPSGEDLVELFDRRVLSGPLARLDTAIGAFSLSETIRRGNVASALNGAMTMLHSERPEWTDEATAFVGRLEALPALADTATRDRGRFRRKSCCLIYRAAPAHDGPKCGDCVLV</sequence>
<name>A0ABZ1IKM3_9PSEU</name>
<organism evidence="1 2">
    <name type="scientific">Amycolatopsis rhabdoformis</name>
    <dbReference type="NCBI Taxonomy" id="1448059"/>
    <lineage>
        <taxon>Bacteria</taxon>
        <taxon>Bacillati</taxon>
        <taxon>Actinomycetota</taxon>
        <taxon>Actinomycetes</taxon>
        <taxon>Pseudonocardiales</taxon>
        <taxon>Pseudonocardiaceae</taxon>
        <taxon>Amycolatopsis</taxon>
    </lineage>
</organism>
<evidence type="ECO:0000313" key="1">
    <source>
        <dbReference type="EMBL" id="WSE34768.1"/>
    </source>
</evidence>
<proteinExistence type="predicted"/>
<keyword evidence="2" id="KW-1185">Reference proteome</keyword>
<gene>
    <name evidence="1" type="ORF">VSH64_22250</name>
</gene>
<dbReference type="EMBL" id="CP142149">
    <property type="protein sequence ID" value="WSE34768.1"/>
    <property type="molecule type" value="Genomic_DNA"/>
</dbReference>
<protein>
    <submittedName>
        <fullName evidence="1">(2Fe-2S)-binding protein</fullName>
    </submittedName>
</protein>
<evidence type="ECO:0000313" key="2">
    <source>
        <dbReference type="Proteomes" id="UP001330812"/>
    </source>
</evidence>